<dbReference type="RefSeq" id="WP_204913157.1">
    <property type="nucleotide sequence ID" value="NZ_BAAAYR010000004.1"/>
</dbReference>
<dbReference type="InterPro" id="IPR027056">
    <property type="entry name" value="Gluconate_2DH_su3"/>
</dbReference>
<dbReference type="EMBL" id="BAAAYR010000004">
    <property type="protein sequence ID" value="GAA3569168.1"/>
    <property type="molecule type" value="Genomic_DNA"/>
</dbReference>
<protein>
    <submittedName>
        <fullName evidence="2">Gluconate 2-dehydrogenase subunit 3 family protein</fullName>
    </submittedName>
</protein>
<gene>
    <name evidence="2" type="ORF">GCM10022197_26790</name>
</gene>
<reference evidence="3" key="1">
    <citation type="journal article" date="2019" name="Int. J. Syst. Evol. Microbiol.">
        <title>The Global Catalogue of Microorganisms (GCM) 10K type strain sequencing project: providing services to taxonomists for standard genome sequencing and annotation.</title>
        <authorList>
            <consortium name="The Broad Institute Genomics Platform"/>
            <consortium name="The Broad Institute Genome Sequencing Center for Infectious Disease"/>
            <person name="Wu L."/>
            <person name="Ma J."/>
        </authorList>
    </citation>
    <scope>NUCLEOTIDE SEQUENCE [LARGE SCALE GENOMIC DNA]</scope>
    <source>
        <strain evidence="3">JCM 16540</strain>
    </source>
</reference>
<keyword evidence="3" id="KW-1185">Reference proteome</keyword>
<evidence type="ECO:0000313" key="3">
    <source>
        <dbReference type="Proteomes" id="UP001500767"/>
    </source>
</evidence>
<organism evidence="2 3">
    <name type="scientific">Microlunatus spumicola</name>
    <dbReference type="NCBI Taxonomy" id="81499"/>
    <lineage>
        <taxon>Bacteria</taxon>
        <taxon>Bacillati</taxon>
        <taxon>Actinomycetota</taxon>
        <taxon>Actinomycetes</taxon>
        <taxon>Propionibacteriales</taxon>
        <taxon>Propionibacteriaceae</taxon>
        <taxon>Microlunatus</taxon>
    </lineage>
</organism>
<sequence length="226" mass="24960">MTTETDTWFDHHQRATVEAAMARIIPTDDLPGAREAGTVDFLDRYLSGIDFIYAKPDGSGFETLSGRSAVAWTRRVELARQKYDDGVRELDRQAQALAGVDFVGLTDAQQDRVLAALERGVDAGPELAKPEVPYGIEPALQQTNAESELDFFSLLVTHTRQGFLSDPIYGGNRDHIGWQVIGFPGPASLAEVHSGRYSTSEYFADDRRHPTPHRQQQGLNGQEDAS</sequence>
<evidence type="ECO:0000256" key="1">
    <source>
        <dbReference type="SAM" id="MobiDB-lite"/>
    </source>
</evidence>
<dbReference type="Pfam" id="PF13618">
    <property type="entry name" value="Gluconate_2-dh3"/>
    <property type="match status" value="1"/>
</dbReference>
<comment type="caution">
    <text evidence="2">The sequence shown here is derived from an EMBL/GenBank/DDBJ whole genome shotgun (WGS) entry which is preliminary data.</text>
</comment>
<name>A0ABP6XMR6_9ACTN</name>
<proteinExistence type="predicted"/>
<accession>A0ABP6XMR6</accession>
<feature type="region of interest" description="Disordered" evidence="1">
    <location>
        <begin position="201"/>
        <end position="226"/>
    </location>
</feature>
<dbReference type="Proteomes" id="UP001500767">
    <property type="component" value="Unassembled WGS sequence"/>
</dbReference>
<evidence type="ECO:0000313" key="2">
    <source>
        <dbReference type="EMBL" id="GAA3569168.1"/>
    </source>
</evidence>